<keyword evidence="4" id="KW-1133">Transmembrane helix</keyword>
<evidence type="ECO:0000256" key="4">
    <source>
        <dbReference type="ARBA" id="ARBA00022989"/>
    </source>
</evidence>
<organism evidence="7 8">
    <name type="scientific">Aurantimicrobium minutum</name>
    <dbReference type="NCBI Taxonomy" id="708131"/>
    <lineage>
        <taxon>Bacteria</taxon>
        <taxon>Bacillati</taxon>
        <taxon>Actinomycetota</taxon>
        <taxon>Actinomycetes</taxon>
        <taxon>Micrococcales</taxon>
        <taxon>Microbacteriaceae</taxon>
        <taxon>Aurantimicrobium</taxon>
    </lineage>
</organism>
<evidence type="ECO:0000313" key="8">
    <source>
        <dbReference type="Proteomes" id="UP000243847"/>
    </source>
</evidence>
<dbReference type="AlphaFoldDB" id="A0A173LWX6"/>
<dbReference type="Proteomes" id="UP000243847">
    <property type="component" value="Chromosome sequence1"/>
</dbReference>
<protein>
    <submittedName>
        <fullName evidence="7">Usp family protein</fullName>
    </submittedName>
</protein>
<sequence length="153" mass="16521">MTSPSGPGNKDNNIPLSSYPGERLGLPESGPQSVARVGRRLLAITLDWVISALVLMLVTGKDYLTLSSSAAGQLQLLGVFVVLQILGIWFIGGSMGHRIFRLYLVNISGGALDWWRPIVRSVLLALVVPALVWDSDQRGFHDKIAGTILLKSS</sequence>
<proteinExistence type="predicted"/>
<accession>A0A173LWX6</accession>
<dbReference type="GeneID" id="80451656"/>
<dbReference type="PANTHER" id="PTHR36115">
    <property type="entry name" value="PROLINE-RICH ANTIGEN HOMOLOG-RELATED"/>
    <property type="match status" value="1"/>
</dbReference>
<evidence type="ECO:0000256" key="2">
    <source>
        <dbReference type="ARBA" id="ARBA00022475"/>
    </source>
</evidence>
<name>A0A173LWX6_9MICO</name>
<dbReference type="GO" id="GO:0005886">
    <property type="term" value="C:plasma membrane"/>
    <property type="evidence" value="ECO:0007669"/>
    <property type="project" value="UniProtKB-SubCell"/>
</dbReference>
<gene>
    <name evidence="7" type="ORF">AUMI_14690</name>
</gene>
<dbReference type="EMBL" id="AP017457">
    <property type="protein sequence ID" value="BAU99011.1"/>
    <property type="molecule type" value="Genomic_DNA"/>
</dbReference>
<dbReference type="Pfam" id="PF06271">
    <property type="entry name" value="RDD"/>
    <property type="match status" value="1"/>
</dbReference>
<dbReference type="PIRSF" id="PIRSF021697">
    <property type="entry name" value="UCP021697"/>
    <property type="match status" value="1"/>
</dbReference>
<dbReference type="InterPro" id="IPR051791">
    <property type="entry name" value="Pra-immunoreactive"/>
</dbReference>
<dbReference type="PANTHER" id="PTHR36115:SF6">
    <property type="entry name" value="PROLINE-RICH ANTIGEN HOMOLOG"/>
    <property type="match status" value="1"/>
</dbReference>
<evidence type="ECO:0000313" key="7">
    <source>
        <dbReference type="EMBL" id="BAU99011.1"/>
    </source>
</evidence>
<feature type="domain" description="RDD" evidence="6">
    <location>
        <begin position="34"/>
        <end position="146"/>
    </location>
</feature>
<evidence type="ECO:0000259" key="6">
    <source>
        <dbReference type="Pfam" id="PF06271"/>
    </source>
</evidence>
<dbReference type="RefSeq" id="WP_096380909.1">
    <property type="nucleotide sequence ID" value="NZ_AP017457.1"/>
</dbReference>
<keyword evidence="5" id="KW-0472">Membrane</keyword>
<dbReference type="KEGG" id="amin:AUMI_14690"/>
<reference evidence="7 8" key="1">
    <citation type="journal article" date="2016" name="Genome Announc.">
        <title>Complete Genome Sequence of Aurantimicrobium minutum Type Strain KNCT, a Planktonic Ultramicrobacterium Isolated from River Water.</title>
        <authorList>
            <person name="Nakai R."/>
            <person name="Fujisawa T."/>
            <person name="Nakamura Y."/>
            <person name="Nishide H."/>
            <person name="Uchiyama I."/>
            <person name="Baba T."/>
            <person name="Toyoda A."/>
            <person name="Fujiyama A."/>
            <person name="Naganuma T."/>
            <person name="Niki H."/>
        </authorList>
    </citation>
    <scope>NUCLEOTIDE SEQUENCE [LARGE SCALE GENOMIC DNA]</scope>
    <source>
        <strain evidence="7 8">KNC</strain>
    </source>
</reference>
<evidence type="ECO:0000256" key="3">
    <source>
        <dbReference type="ARBA" id="ARBA00022692"/>
    </source>
</evidence>
<dbReference type="OrthoDB" id="5187110at2"/>
<evidence type="ECO:0000256" key="1">
    <source>
        <dbReference type="ARBA" id="ARBA00004651"/>
    </source>
</evidence>
<keyword evidence="3" id="KW-0812">Transmembrane</keyword>
<dbReference type="InterPro" id="IPR016795">
    <property type="entry name" value="UCP021697"/>
</dbReference>
<comment type="subcellular location">
    <subcellularLocation>
        <location evidence="1">Cell membrane</location>
        <topology evidence="1">Multi-pass membrane protein</topology>
    </subcellularLocation>
</comment>
<dbReference type="InterPro" id="IPR010432">
    <property type="entry name" value="RDD"/>
</dbReference>
<keyword evidence="2" id="KW-1003">Cell membrane</keyword>
<evidence type="ECO:0000256" key="5">
    <source>
        <dbReference type="ARBA" id="ARBA00023136"/>
    </source>
</evidence>